<keyword evidence="3" id="KW-1185">Reference proteome</keyword>
<feature type="domain" description="SCAN box" evidence="1">
    <location>
        <begin position="123"/>
        <end position="211"/>
    </location>
</feature>
<organism evidence="2 3">
    <name type="scientific">Mastacembelus armatus</name>
    <name type="common">zig-zag eel</name>
    <dbReference type="NCBI Taxonomy" id="205130"/>
    <lineage>
        <taxon>Eukaryota</taxon>
        <taxon>Metazoa</taxon>
        <taxon>Chordata</taxon>
        <taxon>Craniata</taxon>
        <taxon>Vertebrata</taxon>
        <taxon>Euteleostomi</taxon>
        <taxon>Actinopterygii</taxon>
        <taxon>Neopterygii</taxon>
        <taxon>Teleostei</taxon>
        <taxon>Neoteleostei</taxon>
        <taxon>Acanthomorphata</taxon>
        <taxon>Anabantaria</taxon>
        <taxon>Synbranchiformes</taxon>
        <taxon>Mastacembelidae</taxon>
        <taxon>Mastacembelus</taxon>
    </lineage>
</organism>
<dbReference type="InterPro" id="IPR003309">
    <property type="entry name" value="SCAN_dom"/>
</dbReference>
<dbReference type="PANTHER" id="PTHR46888:SF13">
    <property type="entry name" value="RIBONUCLEASE H"/>
    <property type="match status" value="1"/>
</dbReference>
<dbReference type="InParanoid" id="A0A7N8YF56"/>
<dbReference type="Proteomes" id="UP000261640">
    <property type="component" value="Unplaced"/>
</dbReference>
<dbReference type="InterPro" id="IPR036875">
    <property type="entry name" value="Znf_CCHC_sf"/>
</dbReference>
<sequence>MRNKQLEVEAIHLKVRALELEQGAAVATSPYFQSPFSRPQDGFDVSRHIALVPPFRESEVDSYFSAFERIAATLNWPRNVRPLLLQCKFVGKAQEVCASLCIEDSLDYDKVKATVLRAYELVPEAYRQKFRNCEKTVTQTYVEFAREKGVLFDKWCRASKVKTLDNLRELKLLEEFKNRVPEKIVLYLNEQKVTSLDNTAVMADEFALTHKNVFAPFVRPDLSLFERKNPSPRSFRRTVPATAEKRECFYCPKQGHLIAVCPVQKRKEQNKTVKFTKSSSPVALIQTPPPTMPLVGMVGNDKVDNAFKPFVTQGLVSLENESTQIPITILRDTGAKQSVLRDDMLPFSTQSYCGSDILMWGVEMNIVRTPLHFVQLTSRVVSGKCRVVIRAQLPIEGVDLILGNDLAGGQVFPSPEVVESPTASACVSDVYMLNSPVVFPVRIHFTGLLFSFILDDPD</sequence>
<evidence type="ECO:0000259" key="1">
    <source>
        <dbReference type="Pfam" id="PF02023"/>
    </source>
</evidence>
<dbReference type="GO" id="GO:0008270">
    <property type="term" value="F:zinc ion binding"/>
    <property type="evidence" value="ECO:0007669"/>
    <property type="project" value="InterPro"/>
</dbReference>
<name>A0A7N8YF56_9TELE</name>
<dbReference type="GeneTree" id="ENSGT00940000165751"/>
<reference evidence="2" key="2">
    <citation type="submission" date="2025-09" db="UniProtKB">
        <authorList>
            <consortium name="Ensembl"/>
        </authorList>
    </citation>
    <scope>IDENTIFICATION</scope>
</reference>
<dbReference type="Ensembl" id="ENSMAMT00000048155.1">
    <property type="protein sequence ID" value="ENSMAMP00000062256.1"/>
    <property type="gene ID" value="ENSMAMG00000025063.1"/>
</dbReference>
<dbReference type="InterPro" id="IPR038269">
    <property type="entry name" value="SCAN_sf"/>
</dbReference>
<dbReference type="AlphaFoldDB" id="A0A7N8YF56"/>
<dbReference type="Gene3D" id="4.10.60.10">
    <property type="entry name" value="Zinc finger, CCHC-type"/>
    <property type="match status" value="1"/>
</dbReference>
<evidence type="ECO:0000313" key="3">
    <source>
        <dbReference type="Proteomes" id="UP000261640"/>
    </source>
</evidence>
<reference evidence="2" key="1">
    <citation type="submission" date="2025-08" db="UniProtKB">
        <authorList>
            <consortium name="Ensembl"/>
        </authorList>
    </citation>
    <scope>IDENTIFICATION</scope>
</reference>
<dbReference type="SUPFAM" id="SSF47353">
    <property type="entry name" value="Retrovirus capsid dimerization domain-like"/>
    <property type="match status" value="1"/>
</dbReference>
<accession>A0A7N8YF56</accession>
<protein>
    <recommendedName>
        <fullName evidence="1">SCAN box domain-containing protein</fullName>
    </recommendedName>
</protein>
<dbReference type="SUPFAM" id="SSF57756">
    <property type="entry name" value="Retrovirus zinc finger-like domains"/>
    <property type="match status" value="1"/>
</dbReference>
<dbReference type="Pfam" id="PF02023">
    <property type="entry name" value="SCAN"/>
    <property type="match status" value="1"/>
</dbReference>
<dbReference type="PANTHER" id="PTHR46888">
    <property type="entry name" value="ZINC KNUCKLE DOMAINCONTAINING PROTEIN-RELATED"/>
    <property type="match status" value="1"/>
</dbReference>
<evidence type="ECO:0000313" key="2">
    <source>
        <dbReference type="Ensembl" id="ENSMAMP00000062256.1"/>
    </source>
</evidence>
<dbReference type="GO" id="GO:0003676">
    <property type="term" value="F:nucleic acid binding"/>
    <property type="evidence" value="ECO:0007669"/>
    <property type="project" value="InterPro"/>
</dbReference>
<proteinExistence type="predicted"/>
<dbReference type="Gene3D" id="1.10.4020.10">
    <property type="entry name" value="DNA breaking-rejoining enzymes"/>
    <property type="match status" value="1"/>
</dbReference>